<evidence type="ECO:0000313" key="2">
    <source>
        <dbReference type="Proteomes" id="UP000549394"/>
    </source>
</evidence>
<sequence>MDAPPSYNKATANDINFEFCNNDQNVTYVDFAPTCTKPSGIFSSAEYQPFSELTIAANKWLNEHCNFFVEGCETIGATPLQTRNIGEVNTQETRYHIQIRRRQGGSKQNNSRIAAINVIKCLRLYVRPKGSNESPEPHQIGYLNISPQLISPTGIFRLAKYDSYDNTLKEFNLFLDKNPIPGKILNIEAVTIFRDDNNIAADGSLLTETSHYYTSLSTMLRVFYLSGPPSYEKIGSADFQPSIVKPGGLLSRHQFETLSETMCKVNTWLSSQMEIRVTNIQTLKINYHKALKPTITERIDYVLSRHSLQQFFNIVRVFYTTAPNSGICRPINLSCKIFIPAVLVTKMIGLDVYETLDNLYSREILPFIRYNSHAKPINIETLPLNPQENPEAMCSSRSVEHAPLMIATVRIYFDGVINEPPSNVMQPRPIPVHEGISCCSIL</sequence>
<dbReference type="OrthoDB" id="6283821at2759"/>
<proteinExistence type="predicted"/>
<name>A0A7I8VY74_9ANNE</name>
<dbReference type="Proteomes" id="UP000549394">
    <property type="component" value="Unassembled WGS sequence"/>
</dbReference>
<accession>A0A7I8VY74</accession>
<comment type="caution">
    <text evidence="1">The sequence shown here is derived from an EMBL/GenBank/DDBJ whole genome shotgun (WGS) entry which is preliminary data.</text>
</comment>
<dbReference type="AlphaFoldDB" id="A0A7I8VY74"/>
<dbReference type="EMBL" id="CAJFCJ010000012">
    <property type="protein sequence ID" value="CAD5120488.1"/>
    <property type="molecule type" value="Genomic_DNA"/>
</dbReference>
<keyword evidence="2" id="KW-1185">Reference proteome</keyword>
<gene>
    <name evidence="1" type="ORF">DGYR_LOCUS8582</name>
</gene>
<organism evidence="1 2">
    <name type="scientific">Dimorphilus gyrociliatus</name>
    <dbReference type="NCBI Taxonomy" id="2664684"/>
    <lineage>
        <taxon>Eukaryota</taxon>
        <taxon>Metazoa</taxon>
        <taxon>Spiralia</taxon>
        <taxon>Lophotrochozoa</taxon>
        <taxon>Annelida</taxon>
        <taxon>Polychaeta</taxon>
        <taxon>Polychaeta incertae sedis</taxon>
        <taxon>Dinophilidae</taxon>
        <taxon>Dimorphilus</taxon>
    </lineage>
</organism>
<reference evidence="1 2" key="1">
    <citation type="submission" date="2020-08" db="EMBL/GenBank/DDBJ databases">
        <authorList>
            <person name="Hejnol A."/>
        </authorList>
    </citation>
    <scope>NUCLEOTIDE SEQUENCE [LARGE SCALE GENOMIC DNA]</scope>
</reference>
<evidence type="ECO:0000313" key="1">
    <source>
        <dbReference type="EMBL" id="CAD5120488.1"/>
    </source>
</evidence>
<protein>
    <submittedName>
        <fullName evidence="1">DgyrCDS9054</fullName>
    </submittedName>
</protein>